<feature type="region of interest" description="Disordered" evidence="1">
    <location>
        <begin position="1"/>
        <end position="81"/>
    </location>
</feature>
<dbReference type="EMBL" id="QXFV01000127">
    <property type="protein sequence ID" value="KAE9049338.1"/>
    <property type="molecule type" value="Genomic_DNA"/>
</dbReference>
<evidence type="ECO:0000256" key="1">
    <source>
        <dbReference type="SAM" id="MobiDB-lite"/>
    </source>
</evidence>
<dbReference type="OrthoDB" id="10548037at2759"/>
<comment type="caution">
    <text evidence="3">The sequence shown here is derived from an EMBL/GenBank/DDBJ whole genome shotgun (WGS) entry which is preliminary data.</text>
</comment>
<protein>
    <submittedName>
        <fullName evidence="3">Uncharacterized protein</fullName>
    </submittedName>
</protein>
<evidence type="ECO:0000313" key="3">
    <source>
        <dbReference type="EMBL" id="KAE9049338.1"/>
    </source>
</evidence>
<evidence type="ECO:0000313" key="5">
    <source>
        <dbReference type="Proteomes" id="UP000435112"/>
    </source>
</evidence>
<proteinExistence type="predicted"/>
<accession>A0A6A3P9C2</accession>
<feature type="compositionally biased region" description="Low complexity" evidence="1">
    <location>
        <begin position="1"/>
        <end position="24"/>
    </location>
</feature>
<feature type="compositionally biased region" description="Basic and acidic residues" evidence="1">
    <location>
        <begin position="65"/>
        <end position="81"/>
    </location>
</feature>
<dbReference type="Proteomes" id="UP000429607">
    <property type="component" value="Unassembled WGS sequence"/>
</dbReference>
<dbReference type="AlphaFoldDB" id="A0A6A3P9C2"/>
<dbReference type="Proteomes" id="UP000435112">
    <property type="component" value="Unassembled WGS sequence"/>
</dbReference>
<sequence length="81" mass="8076">MRIAQASAAMNSSAAPNPASSAAQVNQGVSGTSGPPDGSAGSRAQANAAQFGFSDTRAPSCTRHVTTDRGDSGSRSRLSHE</sequence>
<evidence type="ECO:0000313" key="4">
    <source>
        <dbReference type="Proteomes" id="UP000429607"/>
    </source>
</evidence>
<organism evidence="3 4">
    <name type="scientific">Phytophthora rubi</name>
    <dbReference type="NCBI Taxonomy" id="129364"/>
    <lineage>
        <taxon>Eukaryota</taxon>
        <taxon>Sar</taxon>
        <taxon>Stramenopiles</taxon>
        <taxon>Oomycota</taxon>
        <taxon>Peronosporomycetes</taxon>
        <taxon>Peronosporales</taxon>
        <taxon>Peronosporaceae</taxon>
        <taxon>Phytophthora</taxon>
    </lineage>
</organism>
<evidence type="ECO:0000313" key="2">
    <source>
        <dbReference type="EMBL" id="KAE9040053.1"/>
    </source>
</evidence>
<dbReference type="EMBL" id="QXFU01000215">
    <property type="protein sequence ID" value="KAE9040053.1"/>
    <property type="molecule type" value="Genomic_DNA"/>
</dbReference>
<reference evidence="4 5" key="1">
    <citation type="submission" date="2018-09" db="EMBL/GenBank/DDBJ databases">
        <title>Genomic investigation of the strawberry pathogen Phytophthora fragariae indicates pathogenicity is determined by transcriptional variation in three key races.</title>
        <authorList>
            <person name="Adams T.M."/>
            <person name="Armitage A.D."/>
            <person name="Sobczyk M.K."/>
            <person name="Bates H.J."/>
            <person name="Dunwell J.M."/>
            <person name="Nellist C.F."/>
            <person name="Harrison R.J."/>
        </authorList>
    </citation>
    <scope>NUCLEOTIDE SEQUENCE [LARGE SCALE GENOMIC DNA]</scope>
    <source>
        <strain evidence="3 4">SCRP249</strain>
        <strain evidence="2 5">SCRP324</strain>
    </source>
</reference>
<gene>
    <name evidence="3" type="ORF">PR001_g3402</name>
    <name evidence="2" type="ORF">PR002_g5155</name>
</gene>
<name>A0A6A3P9C2_9STRA</name>